<name>A0A336JM63_9BRAD</name>
<keyword evidence="1" id="KW-0812">Transmembrane</keyword>
<keyword evidence="1" id="KW-1133">Transmembrane helix</keyword>
<evidence type="ECO:0000313" key="5">
    <source>
        <dbReference type="Proteomes" id="UP000256343"/>
    </source>
</evidence>
<feature type="transmembrane region" description="Helical" evidence="1">
    <location>
        <begin position="26"/>
        <end position="47"/>
    </location>
</feature>
<dbReference type="Proteomes" id="UP000252631">
    <property type="component" value="Unassembled WGS sequence"/>
</dbReference>
<dbReference type="EMBL" id="QRDT01000008">
    <property type="protein sequence ID" value="RED36208.1"/>
    <property type="molecule type" value="Genomic_DNA"/>
</dbReference>
<dbReference type="Proteomes" id="UP000256343">
    <property type="component" value="Unassembled WGS sequence"/>
</dbReference>
<evidence type="ECO:0000256" key="1">
    <source>
        <dbReference type="SAM" id="Phobius"/>
    </source>
</evidence>
<organism evidence="3 4">
    <name type="scientific">Rhodopseudomonas pentothenatexigens</name>
    <dbReference type="NCBI Taxonomy" id="999699"/>
    <lineage>
        <taxon>Bacteria</taxon>
        <taxon>Pseudomonadati</taxon>
        <taxon>Pseudomonadota</taxon>
        <taxon>Alphaproteobacteria</taxon>
        <taxon>Hyphomicrobiales</taxon>
        <taxon>Nitrobacteraceae</taxon>
        <taxon>Rhodopseudomonas</taxon>
    </lineage>
</organism>
<evidence type="ECO:0000313" key="4">
    <source>
        <dbReference type="Proteomes" id="UP000252631"/>
    </source>
</evidence>
<feature type="transmembrane region" description="Helical" evidence="1">
    <location>
        <begin position="90"/>
        <end position="110"/>
    </location>
</feature>
<dbReference type="OrthoDB" id="8560584at2"/>
<accession>A0A336JM63</accession>
<gene>
    <name evidence="2" type="ORF">BJ125_108143</name>
    <name evidence="3" type="ORF">SAMN05892882_108143</name>
</gene>
<dbReference type="AlphaFoldDB" id="A0A336JM63"/>
<reference evidence="2 5" key="2">
    <citation type="submission" date="2018-07" db="EMBL/GenBank/DDBJ databases">
        <title>Genomic Encyclopedia of Archaeal and Bacterial Type Strains, Phase II (KMG-II): from individual species to whole genera.</title>
        <authorList>
            <person name="Goeker M."/>
        </authorList>
    </citation>
    <scope>NUCLEOTIDE SEQUENCE [LARGE SCALE GENOMIC DNA]</scope>
    <source>
        <strain evidence="2 5">JA575</strain>
    </source>
</reference>
<dbReference type="EMBL" id="UFQQ01000008">
    <property type="protein sequence ID" value="SSW90768.1"/>
    <property type="molecule type" value="Genomic_DNA"/>
</dbReference>
<keyword evidence="5" id="KW-1185">Reference proteome</keyword>
<sequence>MLKLIRKIKSAAGVALSDGLGEAWKYVRAFLLAALSVYALAIVRNVYGLDHTPDWDEARSLLIKSLVDLPTLVDQWVVSPSYSLIVQRPLITAAVLILSGATVVLGVLLVRANNVLNRQSEVLKNADANDALVRQAGIIGRYPHAKQSEDGAPWRSLCDDILCPENKYLYILGANGVDTFGGPGAPLYDVLKSFRGTVNVILCKPGTTPMKRRAAAVGTNAADYKKAISTSVRRLKELRKAGHSIEVRYYDGKPNWKLMITNSTLWVQYYLPSGPHVDETPVWLLESTSNHDGLYHLFHMEFERIWERCAASRVDLGR</sequence>
<evidence type="ECO:0000313" key="2">
    <source>
        <dbReference type="EMBL" id="RED36208.1"/>
    </source>
</evidence>
<evidence type="ECO:0000313" key="3">
    <source>
        <dbReference type="EMBL" id="SSW90768.1"/>
    </source>
</evidence>
<keyword evidence="1" id="KW-0472">Membrane</keyword>
<reference evidence="3 4" key="1">
    <citation type="submission" date="2017-08" db="EMBL/GenBank/DDBJ databases">
        <authorList>
            <person name="de Groot N.N."/>
        </authorList>
    </citation>
    <scope>NUCLEOTIDE SEQUENCE [LARGE SCALE GENOMIC DNA]</scope>
    <source>
        <strain evidence="3 4">JA575</strain>
    </source>
</reference>
<dbReference type="RefSeq" id="WP_147270231.1">
    <property type="nucleotide sequence ID" value="NZ_QRDT01000008.1"/>
</dbReference>
<protein>
    <submittedName>
        <fullName evidence="3">Uncharacterized protein</fullName>
    </submittedName>
</protein>
<proteinExistence type="predicted"/>